<dbReference type="KEGG" id="psab:PSAB_10760"/>
<gene>
    <name evidence="1" type="ORF">PSAB_10760</name>
</gene>
<dbReference type="EMBL" id="CP004078">
    <property type="protein sequence ID" value="AHV97082.1"/>
    <property type="molecule type" value="Genomic_DNA"/>
</dbReference>
<name>X4ZI85_9BACL</name>
<sequence>MAIVRGRFIWHKELSSLNKKSIGSKFKTIRQMLNKMYPGEYTRQAVVNIPDPIKQFVSYQGLKNIEENIKKPRRNMILNLKNHYNVPTALFFPDEANEPLAGFFLGKHEDEEAYFDDFYRKAGTIHPHDPRERTALVRKYPELLDYDGDLDEEGEEIYEKDGGLVLDRVSIEFVMRVYQGTSKNVLMEKRIFDQYVLDPEDIEFIEQTIKFLSDKHKQKLESKQSLDKSKTEALLLRLSSLASKFR</sequence>
<dbReference type="PATRIC" id="fig|1268072.3.peg.2237"/>
<protein>
    <submittedName>
        <fullName evidence="1">Uncharacterized protein</fullName>
    </submittedName>
</protein>
<reference evidence="1 2" key="1">
    <citation type="journal article" date="2014" name="PLoS Genet.">
        <title>Comparative Genomic Analysis of N2-Fixing and Non-N2-Fixing Paenibacillus spp.: Organization, Evolution and Expression of the Nitrogen Fixation Genes.</title>
        <authorList>
            <person name="Xie J.B."/>
            <person name="Du Z."/>
            <person name="Bai L."/>
            <person name="Tian C."/>
            <person name="Zhang Y."/>
            <person name="Xie J.Y."/>
            <person name="Wang T."/>
            <person name="Liu X."/>
            <person name="Chen X."/>
            <person name="Cheng Q."/>
            <person name="Chen S."/>
            <person name="Li J."/>
        </authorList>
    </citation>
    <scope>NUCLEOTIDE SEQUENCE [LARGE SCALE GENOMIC DNA]</scope>
    <source>
        <strain evidence="1 2">T27</strain>
    </source>
</reference>
<dbReference type="Proteomes" id="UP000019772">
    <property type="component" value="Chromosome"/>
</dbReference>
<accession>X4ZI85</accession>
<dbReference type="RefSeq" id="WP_025334616.1">
    <property type="nucleotide sequence ID" value="NZ_CP004078.1"/>
</dbReference>
<dbReference type="OrthoDB" id="2475196at2"/>
<dbReference type="HOGENOM" id="CLU_1128208_0_0_9"/>
<organism evidence="1 2">
    <name type="scientific">Paenibacillus sabinae T27</name>
    <dbReference type="NCBI Taxonomy" id="1268072"/>
    <lineage>
        <taxon>Bacteria</taxon>
        <taxon>Bacillati</taxon>
        <taxon>Bacillota</taxon>
        <taxon>Bacilli</taxon>
        <taxon>Bacillales</taxon>
        <taxon>Paenibacillaceae</taxon>
        <taxon>Paenibacillus</taxon>
    </lineage>
</organism>
<proteinExistence type="predicted"/>
<evidence type="ECO:0000313" key="2">
    <source>
        <dbReference type="Proteomes" id="UP000019772"/>
    </source>
</evidence>
<dbReference type="AlphaFoldDB" id="X4ZI85"/>
<evidence type="ECO:0000313" key="1">
    <source>
        <dbReference type="EMBL" id="AHV97082.1"/>
    </source>
</evidence>
<keyword evidence="2" id="KW-1185">Reference proteome</keyword>